<feature type="domain" description="DUF4209" evidence="1">
    <location>
        <begin position="124"/>
        <end position="200"/>
    </location>
</feature>
<dbReference type="EMBL" id="LR784932">
    <property type="protein sequence ID" value="CAB3243550.1"/>
    <property type="molecule type" value="mRNA"/>
</dbReference>
<organism evidence="2">
    <name type="scientific">Phallusia mammillata</name>
    <dbReference type="NCBI Taxonomy" id="59560"/>
    <lineage>
        <taxon>Eukaryota</taxon>
        <taxon>Metazoa</taxon>
        <taxon>Chordata</taxon>
        <taxon>Tunicata</taxon>
        <taxon>Ascidiacea</taxon>
        <taxon>Phlebobranchia</taxon>
        <taxon>Ascidiidae</taxon>
        <taxon>Phallusia</taxon>
    </lineage>
</organism>
<reference evidence="2" key="1">
    <citation type="submission" date="2020-04" db="EMBL/GenBank/DDBJ databases">
        <authorList>
            <person name="Neveu A P."/>
        </authorList>
    </citation>
    <scope>NUCLEOTIDE SEQUENCE</scope>
    <source>
        <tissue evidence="2">Whole embryo</tissue>
    </source>
</reference>
<dbReference type="Pfam" id="PF13910">
    <property type="entry name" value="DUF4209"/>
    <property type="match status" value="1"/>
</dbReference>
<dbReference type="PANTHER" id="PTHR31701:SF2">
    <property type="entry name" value="ENDOPLASMIC RETICULUM MEMBRANE-ASSOCIATED RNA DEGRADATION PROTEIN"/>
    <property type="match status" value="1"/>
</dbReference>
<proteinExistence type="evidence at transcript level"/>
<evidence type="ECO:0000259" key="1">
    <source>
        <dbReference type="Pfam" id="PF13910"/>
    </source>
</evidence>
<sequence>MTFLSNAVVHLFHVISTKRDVESITETTSLACLKNNLSLFVKTNCVCLMQTELNSPDDFIAALIQLKPAFESISQFDFASGKPCKGIKNLRADVLQTLNNGWEVFVTEDALQIVVTLLQITSHLERTLGDVFLVKGKVCPFLLRDLLASPELSEICLPWRMKMMQLLLGGPFSLNLRNLLWHGFVAPEEISIGCAKMMFACVYDLYCYLEETNIYDRIRLRPLVKINTSTNIINKLFPVKLIEEDITQIKAYFETSLYIAKVMLPYFLHSVSCYENKKLDICVITLLPQLETLLRCQFASCNNMPERVMTAQSTEFYTTMDEILAEHLPSGKENQLKHFFDKQFMVLLTDIFNQPEGLRLRDRLSHGELDTDDVTQYVADLIIFVVTYASHRPLKFNDDGLCKERFDFCPNSCICYNSSWYSNASLKISNYESVFHPLAVAKRLSNECLDLCDQFQTLVETVKFEDDGNSASCNETCDRVYENCARLFESHFHEELNTCDVCDVLPRIKAVRRKKLETLHRSDSKSLEASAFLRQIAKNSLNAAQNLLSSTRSRAEDLRAKRLRSRQRQNFQKLIACYPVITSGLKFHCCAVFIFIHHRFDAERLAALRRDFKTLLRISEKLVTFTSADVNKWDDAVSLISQLSQLFR</sequence>
<gene>
    <name evidence="2" type="primary">Ermard</name>
</gene>
<dbReference type="InterPro" id="IPR025209">
    <property type="entry name" value="DUF4209"/>
</dbReference>
<protein>
    <submittedName>
        <fullName evidence="2">Endoplasmic reticulum membrane-associated RNA degradation protein-like</fullName>
    </submittedName>
</protein>
<dbReference type="AlphaFoldDB" id="A0A6F9DBG9"/>
<dbReference type="InterPro" id="IPR039635">
    <property type="entry name" value="ERMARD"/>
</dbReference>
<evidence type="ECO:0000313" key="2">
    <source>
        <dbReference type="EMBL" id="CAB3243550.1"/>
    </source>
</evidence>
<accession>A0A6F9DBG9</accession>
<name>A0A6F9DBG9_9ASCI</name>
<dbReference type="PANTHER" id="PTHR31701">
    <property type="entry name" value="ENDOPLASMIC RETICULUM MEMBRANE-ASSOCIATED RNA DEGRADATION PROTEIN"/>
    <property type="match status" value="1"/>
</dbReference>